<gene>
    <name evidence="1" type="ORF">E2C01_008227</name>
</gene>
<reference evidence="1 2" key="1">
    <citation type="submission" date="2019-05" db="EMBL/GenBank/DDBJ databases">
        <title>Another draft genome of Portunus trituberculatus and its Hox gene families provides insights of decapod evolution.</title>
        <authorList>
            <person name="Jeong J.-H."/>
            <person name="Song I."/>
            <person name="Kim S."/>
            <person name="Choi T."/>
            <person name="Kim D."/>
            <person name="Ryu S."/>
            <person name="Kim W."/>
        </authorList>
    </citation>
    <scope>NUCLEOTIDE SEQUENCE [LARGE SCALE GENOMIC DNA]</scope>
    <source>
        <tissue evidence="1">Muscle</tissue>
    </source>
</reference>
<accession>A0A5B7D285</accession>
<comment type="caution">
    <text evidence="1">The sequence shown here is derived from an EMBL/GenBank/DDBJ whole genome shotgun (WGS) entry which is preliminary data.</text>
</comment>
<proteinExistence type="predicted"/>
<dbReference type="AlphaFoldDB" id="A0A5B7D285"/>
<evidence type="ECO:0000313" key="2">
    <source>
        <dbReference type="Proteomes" id="UP000324222"/>
    </source>
</evidence>
<evidence type="ECO:0000313" key="1">
    <source>
        <dbReference type="EMBL" id="MPC15435.1"/>
    </source>
</evidence>
<name>A0A5B7D285_PORTR</name>
<sequence length="35" mass="4169">MHMETRHATEGINGHGLHYFNHPNEFLKLCKITKY</sequence>
<dbReference type="Proteomes" id="UP000324222">
    <property type="component" value="Unassembled WGS sequence"/>
</dbReference>
<dbReference type="EMBL" id="VSRR010000428">
    <property type="protein sequence ID" value="MPC15435.1"/>
    <property type="molecule type" value="Genomic_DNA"/>
</dbReference>
<keyword evidence="2" id="KW-1185">Reference proteome</keyword>
<protein>
    <submittedName>
        <fullName evidence="1">Uncharacterized protein</fullName>
    </submittedName>
</protein>
<organism evidence="1 2">
    <name type="scientific">Portunus trituberculatus</name>
    <name type="common">Swimming crab</name>
    <name type="synonym">Neptunus trituberculatus</name>
    <dbReference type="NCBI Taxonomy" id="210409"/>
    <lineage>
        <taxon>Eukaryota</taxon>
        <taxon>Metazoa</taxon>
        <taxon>Ecdysozoa</taxon>
        <taxon>Arthropoda</taxon>
        <taxon>Crustacea</taxon>
        <taxon>Multicrustacea</taxon>
        <taxon>Malacostraca</taxon>
        <taxon>Eumalacostraca</taxon>
        <taxon>Eucarida</taxon>
        <taxon>Decapoda</taxon>
        <taxon>Pleocyemata</taxon>
        <taxon>Brachyura</taxon>
        <taxon>Eubrachyura</taxon>
        <taxon>Portunoidea</taxon>
        <taxon>Portunidae</taxon>
        <taxon>Portuninae</taxon>
        <taxon>Portunus</taxon>
    </lineage>
</organism>